<evidence type="ECO:0000313" key="2">
    <source>
        <dbReference type="EMBL" id="TNN26595.1"/>
    </source>
</evidence>
<dbReference type="AlphaFoldDB" id="A0A4Z2ECY2"/>
<feature type="compositionally biased region" description="Basic and acidic residues" evidence="1">
    <location>
        <begin position="91"/>
        <end position="106"/>
    </location>
</feature>
<comment type="caution">
    <text evidence="2">The sequence shown here is derived from an EMBL/GenBank/DDBJ whole genome shotgun (WGS) entry which is preliminary data.</text>
</comment>
<evidence type="ECO:0000256" key="1">
    <source>
        <dbReference type="SAM" id="MobiDB-lite"/>
    </source>
</evidence>
<evidence type="ECO:0000313" key="3">
    <source>
        <dbReference type="Proteomes" id="UP000314294"/>
    </source>
</evidence>
<feature type="compositionally biased region" description="Polar residues" evidence="1">
    <location>
        <begin position="153"/>
        <end position="165"/>
    </location>
</feature>
<gene>
    <name evidence="2" type="ORF">EYF80_063268</name>
</gene>
<accession>A0A4Z2ECY2</accession>
<organism evidence="2 3">
    <name type="scientific">Liparis tanakae</name>
    <name type="common">Tanaka's snailfish</name>
    <dbReference type="NCBI Taxonomy" id="230148"/>
    <lineage>
        <taxon>Eukaryota</taxon>
        <taxon>Metazoa</taxon>
        <taxon>Chordata</taxon>
        <taxon>Craniata</taxon>
        <taxon>Vertebrata</taxon>
        <taxon>Euteleostomi</taxon>
        <taxon>Actinopterygii</taxon>
        <taxon>Neopterygii</taxon>
        <taxon>Teleostei</taxon>
        <taxon>Neoteleostei</taxon>
        <taxon>Acanthomorphata</taxon>
        <taxon>Eupercaria</taxon>
        <taxon>Perciformes</taxon>
        <taxon>Cottioidei</taxon>
        <taxon>Cottales</taxon>
        <taxon>Liparidae</taxon>
        <taxon>Liparis</taxon>
    </lineage>
</organism>
<feature type="region of interest" description="Disordered" evidence="1">
    <location>
        <begin position="142"/>
        <end position="165"/>
    </location>
</feature>
<keyword evidence="3" id="KW-1185">Reference proteome</keyword>
<feature type="region of interest" description="Disordered" evidence="1">
    <location>
        <begin position="84"/>
        <end position="125"/>
    </location>
</feature>
<sequence length="165" mass="18718">MRSAEGQKLPRDDPVQISVLNPLRTEAASSLWLTHGKHYRPIRSTCWYWYWCFTQSMESGANATCTGQSGCTWIPEGKLANQWSGPRFKVGKPEEFSPQPDRDLTTRKPTATYPRPDYSPATQLPSHDRITAHNATTYELTTTRPRLVLPGDQPTTRLPNRSSAW</sequence>
<proteinExistence type="predicted"/>
<protein>
    <submittedName>
        <fullName evidence="2">Uncharacterized protein</fullName>
    </submittedName>
</protein>
<dbReference type="Proteomes" id="UP000314294">
    <property type="component" value="Unassembled WGS sequence"/>
</dbReference>
<reference evidence="2 3" key="1">
    <citation type="submission" date="2019-03" db="EMBL/GenBank/DDBJ databases">
        <title>First draft genome of Liparis tanakae, snailfish: a comprehensive survey of snailfish specific genes.</title>
        <authorList>
            <person name="Kim W."/>
            <person name="Song I."/>
            <person name="Jeong J.-H."/>
            <person name="Kim D."/>
            <person name="Kim S."/>
            <person name="Ryu S."/>
            <person name="Song J.Y."/>
            <person name="Lee S.K."/>
        </authorList>
    </citation>
    <scope>NUCLEOTIDE SEQUENCE [LARGE SCALE GENOMIC DNA]</scope>
    <source>
        <tissue evidence="2">Muscle</tissue>
    </source>
</reference>
<name>A0A4Z2ECY2_9TELE</name>
<dbReference type="EMBL" id="SRLO01009902">
    <property type="protein sequence ID" value="TNN26595.1"/>
    <property type="molecule type" value="Genomic_DNA"/>
</dbReference>